<comment type="caution">
    <text evidence="2">The sequence shown here is derived from an EMBL/GenBank/DDBJ whole genome shotgun (WGS) entry which is preliminary data.</text>
</comment>
<evidence type="ECO:0000313" key="3">
    <source>
        <dbReference type="Proteomes" id="UP000051660"/>
    </source>
</evidence>
<dbReference type="AlphaFoldDB" id="A0A0R3N940"/>
<proteinExistence type="predicted"/>
<sequence>MIKLLCAVFFACVSTAAAQDIQKIKDAANNFSHENLICGAYYLFVAQCIQNKNPNDPLAAQYTTGAQTFMKRGIETGKLADVSDKAISAKVEIAVEEMKTDTENNCVNISVLYKKHAHQCKSTYENGPAAFSDRLTKMGVK</sequence>
<reference evidence="2 3" key="1">
    <citation type="submission" date="2014-03" db="EMBL/GenBank/DDBJ databases">
        <title>Bradyrhizobium valentinum sp. nov., isolated from effective nodules of Lupinus mariae-josephae, a lupine endemic of basic-lime soils in Eastern Spain.</title>
        <authorList>
            <person name="Duran D."/>
            <person name="Rey L."/>
            <person name="Navarro A."/>
            <person name="Busquets A."/>
            <person name="Imperial J."/>
            <person name="Ruiz-Argueso T."/>
        </authorList>
    </citation>
    <scope>NUCLEOTIDE SEQUENCE [LARGE SCALE GENOMIC DNA]</scope>
    <source>
        <strain evidence="2 3">CCBAU 23086</strain>
    </source>
</reference>
<feature type="signal peptide" evidence="1">
    <location>
        <begin position="1"/>
        <end position="18"/>
    </location>
</feature>
<feature type="chain" id="PRO_5006445068" evidence="1">
    <location>
        <begin position="19"/>
        <end position="141"/>
    </location>
</feature>
<organism evidence="2 3">
    <name type="scientific">Bradyrhizobium lablabi</name>
    <dbReference type="NCBI Taxonomy" id="722472"/>
    <lineage>
        <taxon>Bacteria</taxon>
        <taxon>Pseudomonadati</taxon>
        <taxon>Pseudomonadota</taxon>
        <taxon>Alphaproteobacteria</taxon>
        <taxon>Hyphomicrobiales</taxon>
        <taxon>Nitrobacteraceae</taxon>
        <taxon>Bradyrhizobium</taxon>
    </lineage>
</organism>
<dbReference type="RefSeq" id="WP_057857145.1">
    <property type="nucleotide sequence ID" value="NZ_LLYB01000046.1"/>
</dbReference>
<dbReference type="Proteomes" id="UP000051660">
    <property type="component" value="Unassembled WGS sequence"/>
</dbReference>
<protein>
    <submittedName>
        <fullName evidence="2">Uncharacterized protein</fullName>
    </submittedName>
</protein>
<accession>A0A0R3N940</accession>
<evidence type="ECO:0000313" key="2">
    <source>
        <dbReference type="EMBL" id="KRR26469.1"/>
    </source>
</evidence>
<evidence type="ECO:0000256" key="1">
    <source>
        <dbReference type="SAM" id="SignalP"/>
    </source>
</evidence>
<keyword evidence="1" id="KW-0732">Signal</keyword>
<gene>
    <name evidence="2" type="ORF">CQ14_03000</name>
</gene>
<dbReference type="EMBL" id="LLYB01000046">
    <property type="protein sequence ID" value="KRR26469.1"/>
    <property type="molecule type" value="Genomic_DNA"/>
</dbReference>
<dbReference type="OrthoDB" id="6990245at2"/>
<name>A0A0R3N940_9BRAD</name>